<dbReference type="EMBL" id="AP027059">
    <property type="protein sequence ID" value="BDU49892.1"/>
    <property type="molecule type" value="Genomic_DNA"/>
</dbReference>
<feature type="transmembrane region" description="Helical" evidence="1">
    <location>
        <begin position="5"/>
        <end position="38"/>
    </location>
</feature>
<feature type="transmembrane region" description="Helical" evidence="1">
    <location>
        <begin position="84"/>
        <end position="103"/>
    </location>
</feature>
<evidence type="ECO:0000256" key="1">
    <source>
        <dbReference type="SAM" id="Phobius"/>
    </source>
</evidence>
<evidence type="ECO:0000313" key="3">
    <source>
        <dbReference type="Proteomes" id="UP001321582"/>
    </source>
</evidence>
<gene>
    <name evidence="2" type="ORF">HLVA_04610</name>
</gene>
<proteinExistence type="predicted"/>
<protein>
    <recommendedName>
        <fullName evidence="4">Rod shape-determining protein MreD</fullName>
    </recommendedName>
</protein>
<evidence type="ECO:0008006" key="4">
    <source>
        <dbReference type="Google" id="ProtNLM"/>
    </source>
</evidence>
<keyword evidence="1" id="KW-0812">Transmembrane</keyword>
<evidence type="ECO:0000313" key="2">
    <source>
        <dbReference type="EMBL" id="BDU49892.1"/>
    </source>
</evidence>
<dbReference type="RefSeq" id="WP_307904833.1">
    <property type="nucleotide sequence ID" value="NZ_AP027059.1"/>
</dbReference>
<keyword evidence="1" id="KW-1133">Transmembrane helix</keyword>
<dbReference type="Proteomes" id="UP001321582">
    <property type="component" value="Chromosome"/>
</dbReference>
<feature type="transmembrane region" description="Helical" evidence="1">
    <location>
        <begin position="44"/>
        <end position="72"/>
    </location>
</feature>
<name>A0AAU9DC78_9FUSO</name>
<accession>A0AAU9DC78</accession>
<keyword evidence="3" id="KW-1185">Reference proteome</keyword>
<dbReference type="KEGG" id="haby:HLVA_04610"/>
<reference evidence="2 3" key="1">
    <citation type="submission" date="2022-11" db="EMBL/GenBank/DDBJ databases">
        <title>Haliovirga abyssi gen. nov., sp. nov., a mesophilic fermentative bacterium isolated from the Iheya North hydrothermal field and the proposal of Haliovirgaceae fam. nov.</title>
        <authorList>
            <person name="Miyazaki U."/>
            <person name="Tame A."/>
            <person name="Miyazaki J."/>
            <person name="Takai K."/>
            <person name="Sawayama S."/>
            <person name="Kitajima M."/>
            <person name="Okamoto A."/>
            <person name="Nakagawa S."/>
        </authorList>
    </citation>
    <scope>NUCLEOTIDE SEQUENCE [LARGE SCALE GENOMIC DNA]</scope>
    <source>
        <strain evidence="2 3">IC12</strain>
    </source>
</reference>
<dbReference type="AlphaFoldDB" id="A0AAU9DC78"/>
<feature type="transmembrane region" description="Helical" evidence="1">
    <location>
        <begin position="109"/>
        <end position="131"/>
    </location>
</feature>
<keyword evidence="1" id="KW-0472">Membrane</keyword>
<sequence>MAAIFYPIIILMIFIEMSIYVDFPYFALGLTFIGYLTYKEGKRAIIYSMIIAFFTDFSSYGIIFFMFYTFLLYQIYKHINFTRINIVIVSILEILLYFLYLGIFKMNTFDILIIIKEFIFVFIYNSLFFELEKLDAFKKK</sequence>
<organism evidence="2 3">
    <name type="scientific">Haliovirga abyssi</name>
    <dbReference type="NCBI Taxonomy" id="2996794"/>
    <lineage>
        <taxon>Bacteria</taxon>
        <taxon>Fusobacteriati</taxon>
        <taxon>Fusobacteriota</taxon>
        <taxon>Fusobacteriia</taxon>
        <taxon>Fusobacteriales</taxon>
        <taxon>Haliovirgaceae</taxon>
        <taxon>Haliovirga</taxon>
    </lineage>
</organism>